<dbReference type="AlphaFoldDB" id="A0A976FXT2"/>
<name>A0A976FXT2_9BURK</name>
<organism evidence="2 3">
    <name type="scientific">Cupriavidus taiwanensis</name>
    <dbReference type="NCBI Taxonomy" id="164546"/>
    <lineage>
        <taxon>Bacteria</taxon>
        <taxon>Pseudomonadati</taxon>
        <taxon>Pseudomonadota</taxon>
        <taxon>Betaproteobacteria</taxon>
        <taxon>Burkholderiales</taxon>
        <taxon>Burkholderiaceae</taxon>
        <taxon>Cupriavidus</taxon>
    </lineage>
</organism>
<feature type="region of interest" description="Disordered" evidence="1">
    <location>
        <begin position="72"/>
        <end position="103"/>
    </location>
</feature>
<dbReference type="Proteomes" id="UP000254259">
    <property type="component" value="Plasmid CBM2636_mp"/>
</dbReference>
<proteinExistence type="predicted"/>
<evidence type="ECO:0000313" key="2">
    <source>
        <dbReference type="EMBL" id="SPD66466.1"/>
    </source>
</evidence>
<protein>
    <submittedName>
        <fullName evidence="2">Uncharacterized protein</fullName>
    </submittedName>
</protein>
<evidence type="ECO:0000256" key="1">
    <source>
        <dbReference type="SAM" id="MobiDB-lite"/>
    </source>
</evidence>
<feature type="compositionally biased region" description="Low complexity" evidence="1">
    <location>
        <begin position="90"/>
        <end position="103"/>
    </location>
</feature>
<geneLocation type="plasmid" evidence="3">
    <name>cbm2636_mp</name>
</geneLocation>
<dbReference type="EMBL" id="LT984814">
    <property type="protein sequence ID" value="SPD66466.1"/>
    <property type="molecule type" value="Genomic_DNA"/>
</dbReference>
<reference evidence="2 3" key="1">
    <citation type="submission" date="2018-01" db="EMBL/GenBank/DDBJ databases">
        <authorList>
            <person name="Clerissi C."/>
        </authorList>
    </citation>
    <scope>NUCLEOTIDE SEQUENCE [LARGE SCALE GENOMIC DNA]</scope>
    <source>
        <strain evidence="2">Cupriavidus taiwanensis SWF 66322</strain>
        <plasmid evidence="3">cbm2636_mp</plasmid>
    </source>
</reference>
<evidence type="ECO:0000313" key="3">
    <source>
        <dbReference type="Proteomes" id="UP000254259"/>
    </source>
</evidence>
<sequence length="103" mass="11217">MSPACNLLKGILDSRRSRCNGCVSRCLVRTCRRDLAPMLAYRHTQRVSILGGIVRGPRLAARSVFVAKSGNATHGLHPYHRQPPPRLCRPAHAAGQGQPGALR</sequence>
<accession>A0A976FXT2</accession>
<gene>
    <name evidence="2" type="ORF">CBM2636_MP10095</name>
</gene>
<keyword evidence="2" id="KW-0614">Plasmid</keyword>